<dbReference type="Pfam" id="PF00023">
    <property type="entry name" value="Ank"/>
    <property type="match status" value="1"/>
</dbReference>
<keyword evidence="1" id="KW-0677">Repeat</keyword>
<keyword evidence="5" id="KW-1185">Reference proteome</keyword>
<feature type="repeat" description="ANK" evidence="3">
    <location>
        <begin position="417"/>
        <end position="449"/>
    </location>
</feature>
<proteinExistence type="predicted"/>
<gene>
    <name evidence="4" type="ORF">BO71DRAFT_382158</name>
</gene>
<dbReference type="Proteomes" id="UP000247810">
    <property type="component" value="Unassembled WGS sequence"/>
</dbReference>
<dbReference type="InterPro" id="IPR036770">
    <property type="entry name" value="Ankyrin_rpt-contain_sf"/>
</dbReference>
<dbReference type="PRINTS" id="PR01415">
    <property type="entry name" value="ANKYRIN"/>
</dbReference>
<dbReference type="EMBL" id="KZ825899">
    <property type="protein sequence ID" value="PYH93137.1"/>
    <property type="molecule type" value="Genomic_DNA"/>
</dbReference>
<dbReference type="PROSITE" id="PS50297">
    <property type="entry name" value="ANK_REP_REGION"/>
    <property type="match status" value="3"/>
</dbReference>
<evidence type="ECO:0000256" key="3">
    <source>
        <dbReference type="PROSITE-ProRule" id="PRU00023"/>
    </source>
</evidence>
<evidence type="ECO:0000313" key="5">
    <source>
        <dbReference type="Proteomes" id="UP000247810"/>
    </source>
</evidence>
<dbReference type="AlphaFoldDB" id="A0A319DFU7"/>
<name>A0A319DFU7_9EURO</name>
<reference evidence="4 5" key="1">
    <citation type="submission" date="2018-02" db="EMBL/GenBank/DDBJ databases">
        <title>The genomes of Aspergillus section Nigri reveals drivers in fungal speciation.</title>
        <authorList>
            <consortium name="DOE Joint Genome Institute"/>
            <person name="Vesth T.C."/>
            <person name="Nybo J."/>
            <person name="Theobald S."/>
            <person name="Brandl J."/>
            <person name="Frisvad J.C."/>
            <person name="Nielsen K.F."/>
            <person name="Lyhne E.K."/>
            <person name="Kogle M.E."/>
            <person name="Kuo A."/>
            <person name="Riley R."/>
            <person name="Clum A."/>
            <person name="Nolan M."/>
            <person name="Lipzen A."/>
            <person name="Salamov A."/>
            <person name="Henrissat B."/>
            <person name="Wiebenga A."/>
            <person name="De vries R.P."/>
            <person name="Grigoriev I.V."/>
            <person name="Mortensen U.H."/>
            <person name="Andersen M.R."/>
            <person name="Baker S.E."/>
        </authorList>
    </citation>
    <scope>NUCLEOTIDE SEQUENCE [LARGE SCALE GENOMIC DNA]</scope>
    <source>
        <strain evidence="4 5">CBS 707.79</strain>
    </source>
</reference>
<sequence>MSTFAEQEPSDAQLFYEAARDRDPARMLSLTQSGRDINTFDGGWSALYKAVAEHSSDLETIKLLLCFKANPGLSGYSKPGCPRKMPLHLAAMGGNVELVKLLLDAGAHPAPRTLRYWRTPLEEALQNGHFPVFSHIIETFLLKPFEQRPTEGVADAVILAASRWSVEPLILLLNYGKEVKSKIVTQDLLRRAFCAAIEPGSCGCDVESVDKRFADTGVDALLKILNILLEAGANFCDEELQRILYSTCCDKRYAKVVQLLLTFKPRISYYHLFGAIDSQSLLLVQDLIMSYSDLNDGRLVVICNTEPDVVQYAAMCGSLAIFRYLYVTSEVDQATWGVKIRPTPIIHFAVWGLQQATIQYILYTESQGTLINKKDEYGQTPLMYAFDGTVKSSAASRLSVIQYLIEQGSSVTARSNDGLTVLHYAVRLGSVAAVRLLLKVGANPNAKAIAGSDMHEENNQLCMHLPGTSRCRTPLHYAVDQQSKVSVDTIWALLESGADINACDADGVTPLNLLLAEGWDTDEAREVRIDAAMLLVQQGADVDIKSKDGKTARKWASERDVSLEAMV</sequence>
<feature type="repeat" description="ANK" evidence="3">
    <location>
        <begin position="82"/>
        <end position="114"/>
    </location>
</feature>
<organism evidence="4 5">
    <name type="scientific">Aspergillus ellipticus CBS 707.79</name>
    <dbReference type="NCBI Taxonomy" id="1448320"/>
    <lineage>
        <taxon>Eukaryota</taxon>
        <taxon>Fungi</taxon>
        <taxon>Dikarya</taxon>
        <taxon>Ascomycota</taxon>
        <taxon>Pezizomycotina</taxon>
        <taxon>Eurotiomycetes</taxon>
        <taxon>Eurotiomycetidae</taxon>
        <taxon>Eurotiales</taxon>
        <taxon>Aspergillaceae</taxon>
        <taxon>Aspergillus</taxon>
        <taxon>Aspergillus subgen. Circumdati</taxon>
    </lineage>
</organism>
<dbReference type="PANTHER" id="PTHR24189">
    <property type="entry name" value="MYOTROPHIN"/>
    <property type="match status" value="1"/>
</dbReference>
<dbReference type="SMART" id="SM00248">
    <property type="entry name" value="ANK"/>
    <property type="match status" value="7"/>
</dbReference>
<evidence type="ECO:0000313" key="4">
    <source>
        <dbReference type="EMBL" id="PYH93137.1"/>
    </source>
</evidence>
<dbReference type="InterPro" id="IPR002110">
    <property type="entry name" value="Ankyrin_rpt"/>
</dbReference>
<dbReference type="PANTHER" id="PTHR24189:SF50">
    <property type="entry name" value="ANKYRIN REPEAT AND SOCS BOX PROTEIN 2"/>
    <property type="match status" value="1"/>
</dbReference>
<dbReference type="VEuPathDB" id="FungiDB:BO71DRAFT_382158"/>
<dbReference type="Gene3D" id="1.25.40.20">
    <property type="entry name" value="Ankyrin repeat-containing domain"/>
    <property type="match status" value="3"/>
</dbReference>
<dbReference type="PROSITE" id="PS50088">
    <property type="entry name" value="ANK_REPEAT"/>
    <property type="match status" value="3"/>
</dbReference>
<dbReference type="SUPFAM" id="SSF48403">
    <property type="entry name" value="Ankyrin repeat"/>
    <property type="match status" value="2"/>
</dbReference>
<dbReference type="OrthoDB" id="366390at2759"/>
<dbReference type="STRING" id="1448320.A0A319DFU7"/>
<feature type="repeat" description="ANK" evidence="3">
    <location>
        <begin position="470"/>
        <end position="505"/>
    </location>
</feature>
<accession>A0A319DFU7</accession>
<dbReference type="InterPro" id="IPR050745">
    <property type="entry name" value="Multifunctional_regulatory"/>
</dbReference>
<dbReference type="Pfam" id="PF12796">
    <property type="entry name" value="Ank_2"/>
    <property type="match status" value="2"/>
</dbReference>
<evidence type="ECO:0000256" key="2">
    <source>
        <dbReference type="ARBA" id="ARBA00023043"/>
    </source>
</evidence>
<protein>
    <submittedName>
        <fullName evidence="4">Ankyrin</fullName>
    </submittedName>
</protein>
<evidence type="ECO:0000256" key="1">
    <source>
        <dbReference type="ARBA" id="ARBA00022737"/>
    </source>
</evidence>
<keyword evidence="2 3" id="KW-0040">ANK repeat</keyword>